<dbReference type="Pfam" id="PF13649">
    <property type="entry name" value="Methyltransf_25"/>
    <property type="match status" value="1"/>
</dbReference>
<dbReference type="InterPro" id="IPR017460">
    <property type="entry name" value="CHP03000_planctomycetes"/>
</dbReference>
<dbReference type="GO" id="GO:0032259">
    <property type="term" value="P:methylation"/>
    <property type="evidence" value="ECO:0007669"/>
    <property type="project" value="UniProtKB-KW"/>
</dbReference>
<dbReference type="InterPro" id="IPR029063">
    <property type="entry name" value="SAM-dependent_MTases_sf"/>
</dbReference>
<dbReference type="InterPro" id="IPR026170">
    <property type="entry name" value="FAM173A/B"/>
</dbReference>
<feature type="chain" id="PRO_5022811475" evidence="5">
    <location>
        <begin position="20"/>
        <end position="299"/>
    </location>
</feature>
<keyword evidence="1" id="KW-0489">Methyltransferase</keyword>
<protein>
    <submittedName>
        <fullName evidence="7">TIGR03000 domain-containing protein</fullName>
    </submittedName>
</protein>
<sequence length="299" mass="33049">MLRLVRFPILLLAVGLATAALGPWARAQDKPKADDKAKADDKKAVDKKADDKKPAAKAVLKVTVPNDAAELKIENQTMKTTGKTREFDVVGLDPKKTYEYELVVKFEPNNYTTITRKKTVSFKGSDATITADLTKDDPSDKAVIRFVPTPDDIVAKMLDLGKVGKDDVVYDLGCGDGRIVIAAVRDKHALAGVGIDLDPERVKESKEAVKKAKLEDKVDIRQGDVLEIKDISEASVVMIYMSDELGKLLEPRLKKLLQPGTRIVSHRFTLGDWKPEKTITVQGDDGDEYTLHLWTVPKK</sequence>
<feature type="region of interest" description="Disordered" evidence="4">
    <location>
        <begin position="27"/>
        <end position="50"/>
    </location>
</feature>
<gene>
    <name evidence="7" type="ORF">PX52LOC_07356</name>
</gene>
<dbReference type="InterPro" id="IPR041698">
    <property type="entry name" value="Methyltransf_25"/>
</dbReference>
<dbReference type="RefSeq" id="WP_149114579.1">
    <property type="nucleotide sequence ID" value="NZ_CP042425.1"/>
</dbReference>
<keyword evidence="8" id="KW-1185">Reference proteome</keyword>
<dbReference type="AlphaFoldDB" id="A0A5C1ASN8"/>
<dbReference type="OrthoDB" id="271682at2"/>
<dbReference type="KEGG" id="lrs:PX52LOC_07356"/>
<dbReference type="Gene3D" id="3.40.50.150">
    <property type="entry name" value="Vaccinia Virus protein VP39"/>
    <property type="match status" value="1"/>
</dbReference>
<reference evidence="8" key="1">
    <citation type="submission" date="2019-08" db="EMBL/GenBank/DDBJ databases">
        <title>Limnoglobus roseus gen. nov., sp. nov., a novel freshwater planctomycete with a giant genome from the family Gemmataceae.</title>
        <authorList>
            <person name="Kulichevskaya I.S."/>
            <person name="Naumoff D.G."/>
            <person name="Miroshnikov K."/>
            <person name="Ivanova A."/>
            <person name="Philippov D.A."/>
            <person name="Hakobyan A."/>
            <person name="Rijpstra I.C."/>
            <person name="Sinninghe Damste J.S."/>
            <person name="Liesack W."/>
            <person name="Dedysh S.N."/>
        </authorList>
    </citation>
    <scope>NUCLEOTIDE SEQUENCE [LARGE SCALE GENOMIC DNA]</scope>
    <source>
        <strain evidence="8">PX52</strain>
    </source>
</reference>
<keyword evidence="5" id="KW-0732">Signal</keyword>
<dbReference type="CDD" id="cd02440">
    <property type="entry name" value="AdoMet_MTases"/>
    <property type="match status" value="1"/>
</dbReference>
<feature type="signal peptide" evidence="5">
    <location>
        <begin position="1"/>
        <end position="19"/>
    </location>
</feature>
<dbReference type="Proteomes" id="UP000324974">
    <property type="component" value="Chromosome"/>
</dbReference>
<dbReference type="NCBIfam" id="TIGR03000">
    <property type="entry name" value="plancto_dom_1"/>
    <property type="match status" value="1"/>
</dbReference>
<name>A0A5C1ASN8_9BACT</name>
<evidence type="ECO:0000256" key="4">
    <source>
        <dbReference type="SAM" id="MobiDB-lite"/>
    </source>
</evidence>
<evidence type="ECO:0000256" key="3">
    <source>
        <dbReference type="ARBA" id="ARBA00022691"/>
    </source>
</evidence>
<evidence type="ECO:0000256" key="1">
    <source>
        <dbReference type="ARBA" id="ARBA00022603"/>
    </source>
</evidence>
<evidence type="ECO:0000313" key="8">
    <source>
        <dbReference type="Proteomes" id="UP000324974"/>
    </source>
</evidence>
<dbReference type="PANTHER" id="PTHR13610:SF11">
    <property type="entry name" value="METHYLTRANSFERASE DOMAIN-CONTAINING PROTEIN"/>
    <property type="match status" value="1"/>
</dbReference>
<dbReference type="PANTHER" id="PTHR13610">
    <property type="entry name" value="METHYLTRANSFERASE DOMAIN-CONTAINING PROTEIN"/>
    <property type="match status" value="1"/>
</dbReference>
<proteinExistence type="predicted"/>
<evidence type="ECO:0000313" key="7">
    <source>
        <dbReference type="EMBL" id="QEL20264.1"/>
    </source>
</evidence>
<evidence type="ECO:0000259" key="6">
    <source>
        <dbReference type="Pfam" id="PF13649"/>
    </source>
</evidence>
<organism evidence="7 8">
    <name type="scientific">Limnoglobus roseus</name>
    <dbReference type="NCBI Taxonomy" id="2598579"/>
    <lineage>
        <taxon>Bacteria</taxon>
        <taxon>Pseudomonadati</taxon>
        <taxon>Planctomycetota</taxon>
        <taxon>Planctomycetia</taxon>
        <taxon>Gemmatales</taxon>
        <taxon>Gemmataceae</taxon>
        <taxon>Limnoglobus</taxon>
    </lineage>
</organism>
<dbReference type="EMBL" id="CP042425">
    <property type="protein sequence ID" value="QEL20264.1"/>
    <property type="molecule type" value="Genomic_DNA"/>
</dbReference>
<accession>A0A5C1ASN8</accession>
<dbReference type="SUPFAM" id="SSF53335">
    <property type="entry name" value="S-adenosyl-L-methionine-dependent methyltransferases"/>
    <property type="match status" value="1"/>
</dbReference>
<dbReference type="GO" id="GO:0016279">
    <property type="term" value="F:protein-lysine N-methyltransferase activity"/>
    <property type="evidence" value="ECO:0007669"/>
    <property type="project" value="InterPro"/>
</dbReference>
<evidence type="ECO:0000256" key="2">
    <source>
        <dbReference type="ARBA" id="ARBA00022679"/>
    </source>
</evidence>
<keyword evidence="3" id="KW-0949">S-adenosyl-L-methionine</keyword>
<keyword evidence="2" id="KW-0808">Transferase</keyword>
<feature type="domain" description="Methyltransferase" evidence="6">
    <location>
        <begin position="169"/>
        <end position="259"/>
    </location>
</feature>
<evidence type="ECO:0000256" key="5">
    <source>
        <dbReference type="SAM" id="SignalP"/>
    </source>
</evidence>